<feature type="region of interest" description="Disordered" evidence="1">
    <location>
        <begin position="269"/>
        <end position="295"/>
    </location>
</feature>
<dbReference type="Proteomes" id="UP000244803">
    <property type="component" value="Chromosome 3"/>
</dbReference>
<dbReference type="EMBL" id="CP056066">
    <property type="protein sequence ID" value="UKJ89244.2"/>
    <property type="molecule type" value="Genomic_DNA"/>
</dbReference>
<dbReference type="OrthoDB" id="364221at2759"/>
<evidence type="ECO:0000256" key="1">
    <source>
        <dbReference type="SAM" id="MobiDB-lite"/>
    </source>
</evidence>
<evidence type="ECO:0000313" key="2">
    <source>
        <dbReference type="EMBL" id="UKJ89244.2"/>
    </source>
</evidence>
<accession>A0A976QQL2</accession>
<evidence type="ECO:0000313" key="3">
    <source>
        <dbReference type="Proteomes" id="UP000244803"/>
    </source>
</evidence>
<reference evidence="2" key="1">
    <citation type="submission" date="2022-07" db="EMBL/GenBank/DDBJ databases">
        <title>Evaluation of T. orientalis genome assembly methods using nanopore sequencing and analysis of variation between genomes.</title>
        <authorList>
            <person name="Yam J."/>
            <person name="Micallef M.L."/>
            <person name="Liu M."/>
            <person name="Djordjevic S.P."/>
            <person name="Bogema D.R."/>
            <person name="Jenkins C."/>
        </authorList>
    </citation>
    <scope>NUCLEOTIDE SEQUENCE</scope>
    <source>
        <strain evidence="2">Fish Creek</strain>
    </source>
</reference>
<sequence>MNLTKSLLTLTTFVSINCININNTPKFKTGILHSQNTRKYGLINKLKDDFSTNIFKQQVLNELKSSEDVLKNILLKIFNHLYEYVRYRLLSSFFNFYLINPFNIQLGNLLNTEINNYYLTCKLNIPNYSTPLSFGINYQQVNVNKNFGCKMTNKCWFIKSQNKNAKSAFILMHGWFGNLQSSLPFLNVLNQVGALENNHVLVLNLFDNMNNSFESNIGLKGVADLYDGISYLYKNYNIKNFTVYAQSVSSLSALMLYDYILSLKSASVPNSGVGDTSDPSGSGDYAGSDTASESGGQNCDVAMLKKVDFDMIILESPVVNIKQYTSDFKYYNQLMALTNNRFDGHLGKLNLTDYLRKNEIRKKVNILQGAKDDVTKLEMLKQELERANLMPNLFLFKMSGHIDLSVHDSRDYLSAVDYILNTNSLFKYLKLNRNQVKSLKQL</sequence>
<dbReference type="AlphaFoldDB" id="A0A976QQL2"/>
<dbReference type="Gene3D" id="3.40.50.1820">
    <property type="entry name" value="alpha/beta hydrolase"/>
    <property type="match status" value="1"/>
</dbReference>
<proteinExistence type="predicted"/>
<name>A0A976QQL2_THEOR</name>
<dbReference type="InterPro" id="IPR029058">
    <property type="entry name" value="AB_hydrolase_fold"/>
</dbReference>
<gene>
    <name evidence="2" type="ORF">MACJ_002492</name>
</gene>
<organism evidence="2 3">
    <name type="scientific">Theileria orientalis</name>
    <dbReference type="NCBI Taxonomy" id="68886"/>
    <lineage>
        <taxon>Eukaryota</taxon>
        <taxon>Sar</taxon>
        <taxon>Alveolata</taxon>
        <taxon>Apicomplexa</taxon>
        <taxon>Aconoidasida</taxon>
        <taxon>Piroplasmida</taxon>
        <taxon>Theileriidae</taxon>
        <taxon>Theileria</taxon>
    </lineage>
</organism>
<dbReference type="SUPFAM" id="SSF53474">
    <property type="entry name" value="alpha/beta-Hydrolases"/>
    <property type="match status" value="1"/>
</dbReference>
<feature type="compositionally biased region" description="Polar residues" evidence="1">
    <location>
        <begin position="269"/>
        <end position="280"/>
    </location>
</feature>
<protein>
    <submittedName>
        <fullName evidence="2">Uncharacterized protein</fullName>
    </submittedName>
</protein>